<feature type="transmembrane region" description="Helical" evidence="1">
    <location>
        <begin position="54"/>
        <end position="75"/>
    </location>
</feature>
<gene>
    <name evidence="2" type="ORF">COT54_03895</name>
</gene>
<dbReference type="NCBIfam" id="NF037982">
    <property type="entry name" value="Nramp_1"/>
    <property type="match status" value="1"/>
</dbReference>
<feature type="transmembrane region" description="Helical" evidence="1">
    <location>
        <begin position="133"/>
        <end position="153"/>
    </location>
</feature>
<feature type="transmembrane region" description="Helical" evidence="1">
    <location>
        <begin position="229"/>
        <end position="249"/>
    </location>
</feature>
<keyword evidence="1" id="KW-0472">Membrane</keyword>
<proteinExistence type="predicted"/>
<feature type="transmembrane region" description="Helical" evidence="1">
    <location>
        <begin position="255"/>
        <end position="281"/>
    </location>
</feature>
<evidence type="ECO:0000313" key="3">
    <source>
        <dbReference type="Proteomes" id="UP000229574"/>
    </source>
</evidence>
<reference evidence="3" key="1">
    <citation type="submission" date="2017-09" db="EMBL/GenBank/DDBJ databases">
        <title>Depth-based differentiation of microbial function through sediment-hosted aquifers and enrichment of novel symbionts in the deep terrestrial subsurface.</title>
        <authorList>
            <person name="Probst A.J."/>
            <person name="Ladd B."/>
            <person name="Jarett J.K."/>
            <person name="Geller-Mcgrath D.E."/>
            <person name="Sieber C.M.K."/>
            <person name="Emerson J.B."/>
            <person name="Anantharaman K."/>
            <person name="Thomas B.C."/>
            <person name="Malmstrom R."/>
            <person name="Stieglmeier M."/>
            <person name="Klingl A."/>
            <person name="Woyke T."/>
            <person name="Ryan C.M."/>
            <person name="Banfield J.F."/>
        </authorList>
    </citation>
    <scope>NUCLEOTIDE SEQUENCE [LARGE SCALE GENOMIC DNA]</scope>
</reference>
<feature type="transmembrane region" description="Helical" evidence="1">
    <location>
        <begin position="173"/>
        <end position="195"/>
    </location>
</feature>
<dbReference type="AlphaFoldDB" id="A0A2H0WY48"/>
<name>A0A2H0WY48_9BACT</name>
<protein>
    <submittedName>
        <fullName evidence="2">Uncharacterized protein</fullName>
    </submittedName>
</protein>
<evidence type="ECO:0000256" key="1">
    <source>
        <dbReference type="SAM" id="Phobius"/>
    </source>
</evidence>
<feature type="transmembrane region" description="Helical" evidence="1">
    <location>
        <begin position="12"/>
        <end position="28"/>
    </location>
</feature>
<feature type="non-terminal residue" evidence="2">
    <location>
        <position position="1"/>
    </location>
</feature>
<accession>A0A2H0WY48</accession>
<feature type="transmembrane region" description="Helical" evidence="1">
    <location>
        <begin position="293"/>
        <end position="311"/>
    </location>
</feature>
<evidence type="ECO:0000313" key="2">
    <source>
        <dbReference type="EMBL" id="PIS17584.1"/>
    </source>
</evidence>
<dbReference type="Proteomes" id="UP000229574">
    <property type="component" value="Unassembled WGS sequence"/>
</dbReference>
<keyword evidence="1" id="KW-0812">Transmembrane</keyword>
<dbReference type="EMBL" id="PEYY01000142">
    <property type="protein sequence ID" value="PIS17584.1"/>
    <property type="molecule type" value="Genomic_DNA"/>
</dbReference>
<sequence>LYKTIERFQRTLLSIGVPFVAILTLYMARGTDWLALLHGLVGQGDGYRFLPEGIAMGAFLGAFAYSGGGGNLNLAQSYYIKEKGMGMGKYGIGIKTLLAGTMSHRLDGHLFSLSATNLSRWRRWWRLVCTEHVIVFWGIGLLTIIFLNVLSMATTQGVSSAGGLDFFYKEAEVIGATTLPIIGTLFTLVGVLMLFTTQIGVLESASRIVAENILLFNHQVSDEVNASKMFYVVLWVELAFSAIFLYFGASEPRAILTLGAILNAAAMMVAFILILILNLKLPKILRPSWGRRFMLVIAACFFAYFLSVLGAL</sequence>
<keyword evidence="1" id="KW-1133">Transmembrane helix</keyword>
<organism evidence="2 3">
    <name type="scientific">Candidatus Collierbacteria bacterium CG09_land_8_20_14_0_10_46_12</name>
    <dbReference type="NCBI Taxonomy" id="1974533"/>
    <lineage>
        <taxon>Bacteria</taxon>
        <taxon>Candidatus Collieribacteriota</taxon>
    </lineage>
</organism>
<comment type="caution">
    <text evidence="2">The sequence shown here is derived from an EMBL/GenBank/DDBJ whole genome shotgun (WGS) entry which is preliminary data.</text>
</comment>